<dbReference type="CDD" id="cd00761">
    <property type="entry name" value="Glyco_tranf_GTA_type"/>
    <property type="match status" value="1"/>
</dbReference>
<evidence type="ECO:0000259" key="3">
    <source>
        <dbReference type="Pfam" id="PF02709"/>
    </source>
</evidence>
<gene>
    <name evidence="4" type="ORF">HXO61_03135</name>
    <name evidence="5" type="ORF">HXO64_01835</name>
</gene>
<dbReference type="GO" id="GO:0016740">
    <property type="term" value="F:transferase activity"/>
    <property type="evidence" value="ECO:0007669"/>
    <property type="project" value="UniProtKB-KW"/>
</dbReference>
<name>A0A930L154_9MICC</name>
<organism evidence="5 6">
    <name type="scientific">Rothia mucilaginosa</name>
    <dbReference type="NCBI Taxonomy" id="43675"/>
    <lineage>
        <taxon>Bacteria</taxon>
        <taxon>Bacillati</taxon>
        <taxon>Actinomycetota</taxon>
        <taxon>Actinomycetes</taxon>
        <taxon>Micrococcales</taxon>
        <taxon>Micrococcaceae</taxon>
        <taxon>Rothia</taxon>
    </lineage>
</organism>
<accession>A0A930L154</accession>
<protein>
    <submittedName>
        <fullName evidence="5">Glycosyltransferase family 2 protein</fullName>
    </submittedName>
</protein>
<dbReference type="InterPro" id="IPR050834">
    <property type="entry name" value="Glycosyltransf_2"/>
</dbReference>
<dbReference type="EMBL" id="JABZXR010000005">
    <property type="protein sequence ID" value="MBF1663281.1"/>
    <property type="molecule type" value="Genomic_DNA"/>
</dbReference>
<evidence type="ECO:0000313" key="4">
    <source>
        <dbReference type="EMBL" id="MBF1656912.1"/>
    </source>
</evidence>
<dbReference type="InterPro" id="IPR027791">
    <property type="entry name" value="Galactosyl_T_C"/>
</dbReference>
<dbReference type="InterPro" id="IPR029044">
    <property type="entry name" value="Nucleotide-diphossugar_trans"/>
</dbReference>
<dbReference type="SUPFAM" id="SSF53448">
    <property type="entry name" value="Nucleotide-diphospho-sugar transferases"/>
    <property type="match status" value="1"/>
</dbReference>
<dbReference type="Pfam" id="PF00535">
    <property type="entry name" value="Glycos_transf_2"/>
    <property type="match status" value="1"/>
</dbReference>
<dbReference type="Gene3D" id="3.90.550.10">
    <property type="entry name" value="Spore Coat Polysaccharide Biosynthesis Protein SpsA, Chain A"/>
    <property type="match status" value="1"/>
</dbReference>
<reference evidence="5" key="1">
    <citation type="submission" date="2020-04" db="EMBL/GenBank/DDBJ databases">
        <title>Deep metagenomics examines the oral microbiome during advanced dental caries in children, revealing novel taxa and co-occurrences with host molecules.</title>
        <authorList>
            <person name="Baker J.L."/>
            <person name="Morton J.T."/>
            <person name="Dinis M."/>
            <person name="Alvarez R."/>
            <person name="Tran N.C."/>
            <person name="Knight R."/>
            <person name="Edlund A."/>
        </authorList>
    </citation>
    <scope>NUCLEOTIDE SEQUENCE</scope>
    <source>
        <strain evidence="4">JCVI_39_bin.18</strain>
        <strain evidence="5">JCVI_44_bin.2</strain>
    </source>
</reference>
<evidence type="ECO:0000313" key="5">
    <source>
        <dbReference type="EMBL" id="MBF1663281.1"/>
    </source>
</evidence>
<dbReference type="PANTHER" id="PTHR43685:SF12">
    <property type="entry name" value="GLYCOSYL TRANSFERASE FAMILY 2"/>
    <property type="match status" value="1"/>
</dbReference>
<proteinExistence type="predicted"/>
<dbReference type="RefSeq" id="WP_049327943.1">
    <property type="nucleotide sequence ID" value="NZ_CAJZIR010000001.1"/>
</dbReference>
<feature type="domain" description="Glycosyltransferase 2-like" evidence="2">
    <location>
        <begin position="11"/>
        <end position="133"/>
    </location>
</feature>
<dbReference type="EMBL" id="JABZXO010000005">
    <property type="protein sequence ID" value="MBF1656912.1"/>
    <property type="molecule type" value="Genomic_DNA"/>
</dbReference>
<dbReference type="InterPro" id="IPR001173">
    <property type="entry name" value="Glyco_trans_2-like"/>
</dbReference>
<evidence type="ECO:0000313" key="6">
    <source>
        <dbReference type="Proteomes" id="UP000756427"/>
    </source>
</evidence>
<comment type="caution">
    <text evidence="5">The sequence shown here is derived from an EMBL/GenBank/DDBJ whole genome shotgun (WGS) entry which is preliminary data.</text>
</comment>
<sequence length="302" mass="33459">MSKTNRAPEVSVIICALNAALTLPRQLKALENQETELPYEVILVDNGSEDDTRAVMEAWAQEPREDKFTVKVVDASATPGIPAARNAGARAASGRVLAFCDADDEVSPQWVQAFSEVQDKELAGGWIRAFDANGSPRPDAFGKGLIATPYLPHVGNCNCAITRARFFEIGGYDESLPRYGYEDVDISWRHQEADGVMRFIPEAEIRFTLSEGKSSIRKKYELGVGRVLMARRFPKYDSATYSLKSTVTGSVQQLLNILRQAVTQRKVARRDVANWVASLGRIRGSIKYSGKNYVPARKLVKE</sequence>
<feature type="domain" description="Galactosyltransferase C-terminal" evidence="3">
    <location>
        <begin position="153"/>
        <end position="201"/>
    </location>
</feature>
<keyword evidence="1" id="KW-0808">Transferase</keyword>
<dbReference type="PANTHER" id="PTHR43685">
    <property type="entry name" value="GLYCOSYLTRANSFERASE"/>
    <property type="match status" value="1"/>
</dbReference>
<dbReference type="Proteomes" id="UP000756427">
    <property type="component" value="Unassembled WGS sequence"/>
</dbReference>
<evidence type="ECO:0000256" key="1">
    <source>
        <dbReference type="ARBA" id="ARBA00022679"/>
    </source>
</evidence>
<dbReference type="Proteomes" id="UP000770330">
    <property type="component" value="Unassembled WGS sequence"/>
</dbReference>
<dbReference type="AlphaFoldDB" id="A0A930L154"/>
<evidence type="ECO:0000259" key="2">
    <source>
        <dbReference type="Pfam" id="PF00535"/>
    </source>
</evidence>
<dbReference type="Pfam" id="PF02709">
    <property type="entry name" value="Glyco_transf_7C"/>
    <property type="match status" value="1"/>
</dbReference>